<dbReference type="AlphaFoldDB" id="A0A8X6T3V3"/>
<feature type="signal peptide" evidence="7">
    <location>
        <begin position="1"/>
        <end position="24"/>
    </location>
</feature>
<evidence type="ECO:0000313" key="10">
    <source>
        <dbReference type="Proteomes" id="UP000887159"/>
    </source>
</evidence>
<comment type="caution">
    <text evidence="9">The sequence shown here is derived from an EMBL/GenBank/DDBJ whole genome shotgun (WGS) entry which is preliminary data.</text>
</comment>
<dbReference type="GO" id="GO:0016020">
    <property type="term" value="C:membrane"/>
    <property type="evidence" value="ECO:0007669"/>
    <property type="project" value="UniProtKB-SubCell"/>
</dbReference>
<evidence type="ECO:0000256" key="6">
    <source>
        <dbReference type="ARBA" id="ARBA00023180"/>
    </source>
</evidence>
<dbReference type="PANTHER" id="PTHR24060">
    <property type="entry name" value="METABOTROPIC GLUTAMATE RECEPTOR"/>
    <property type="match status" value="1"/>
</dbReference>
<keyword evidence="7" id="KW-0732">Signal</keyword>
<dbReference type="Proteomes" id="UP000887159">
    <property type="component" value="Unassembled WGS sequence"/>
</dbReference>
<dbReference type="Gene3D" id="3.40.50.2300">
    <property type="match status" value="2"/>
</dbReference>
<evidence type="ECO:0000256" key="3">
    <source>
        <dbReference type="ARBA" id="ARBA00022989"/>
    </source>
</evidence>
<dbReference type="SUPFAM" id="SSF53822">
    <property type="entry name" value="Periplasmic binding protein-like I"/>
    <property type="match status" value="1"/>
</dbReference>
<dbReference type="InterPro" id="IPR000337">
    <property type="entry name" value="GPCR_3"/>
</dbReference>
<keyword evidence="2" id="KW-0812">Transmembrane</keyword>
<dbReference type="PRINTS" id="PR00248">
    <property type="entry name" value="GPCRMGR"/>
</dbReference>
<dbReference type="GO" id="GO:0004930">
    <property type="term" value="F:G protein-coupled receptor activity"/>
    <property type="evidence" value="ECO:0007669"/>
    <property type="project" value="InterPro"/>
</dbReference>
<evidence type="ECO:0000256" key="1">
    <source>
        <dbReference type="ARBA" id="ARBA00004141"/>
    </source>
</evidence>
<evidence type="ECO:0000256" key="4">
    <source>
        <dbReference type="ARBA" id="ARBA00023136"/>
    </source>
</evidence>
<comment type="subcellular location">
    <subcellularLocation>
        <location evidence="1">Membrane</location>
        <topology evidence="1">Multi-pass membrane protein</topology>
    </subcellularLocation>
</comment>
<proteinExistence type="predicted"/>
<keyword evidence="3" id="KW-1133">Transmembrane helix</keyword>
<keyword evidence="5 9" id="KW-0675">Receptor</keyword>
<dbReference type="InterPro" id="IPR001828">
    <property type="entry name" value="ANF_lig-bd_rcpt"/>
</dbReference>
<keyword evidence="10" id="KW-1185">Reference proteome</keyword>
<dbReference type="PROSITE" id="PS51257">
    <property type="entry name" value="PROKAR_LIPOPROTEIN"/>
    <property type="match status" value="1"/>
</dbReference>
<feature type="domain" description="Receptor ligand binding region" evidence="8">
    <location>
        <begin position="128"/>
        <end position="318"/>
    </location>
</feature>
<keyword evidence="6" id="KW-0325">Glycoprotein</keyword>
<reference evidence="9" key="1">
    <citation type="submission" date="2020-08" db="EMBL/GenBank/DDBJ databases">
        <title>Multicomponent nature underlies the extraordinary mechanical properties of spider dragline silk.</title>
        <authorList>
            <person name="Kono N."/>
            <person name="Nakamura H."/>
            <person name="Mori M."/>
            <person name="Yoshida Y."/>
            <person name="Ohtoshi R."/>
            <person name="Malay A.D."/>
            <person name="Moran D.A.P."/>
            <person name="Tomita M."/>
            <person name="Numata K."/>
            <person name="Arakawa K."/>
        </authorList>
    </citation>
    <scope>NUCLEOTIDE SEQUENCE</scope>
</reference>
<organism evidence="9 10">
    <name type="scientific">Trichonephila clavipes</name>
    <name type="common">Golden silk orbweaver</name>
    <name type="synonym">Nephila clavipes</name>
    <dbReference type="NCBI Taxonomy" id="2585209"/>
    <lineage>
        <taxon>Eukaryota</taxon>
        <taxon>Metazoa</taxon>
        <taxon>Ecdysozoa</taxon>
        <taxon>Arthropoda</taxon>
        <taxon>Chelicerata</taxon>
        <taxon>Arachnida</taxon>
        <taxon>Araneae</taxon>
        <taxon>Araneomorphae</taxon>
        <taxon>Entelegynae</taxon>
        <taxon>Araneoidea</taxon>
        <taxon>Nephilidae</taxon>
        <taxon>Trichonephila</taxon>
    </lineage>
</organism>
<evidence type="ECO:0000256" key="7">
    <source>
        <dbReference type="SAM" id="SignalP"/>
    </source>
</evidence>
<evidence type="ECO:0000256" key="2">
    <source>
        <dbReference type="ARBA" id="ARBA00022692"/>
    </source>
</evidence>
<dbReference type="InterPro" id="IPR050726">
    <property type="entry name" value="mGluR"/>
</dbReference>
<gene>
    <name evidence="9" type="primary">mGluR</name>
    <name evidence="9" type="ORF">TNCV_3385241</name>
</gene>
<feature type="chain" id="PRO_5036482944" evidence="7">
    <location>
        <begin position="25"/>
        <end position="329"/>
    </location>
</feature>
<evidence type="ECO:0000256" key="5">
    <source>
        <dbReference type="ARBA" id="ARBA00023170"/>
    </source>
</evidence>
<evidence type="ECO:0000259" key="8">
    <source>
        <dbReference type="Pfam" id="PF01094"/>
    </source>
</evidence>
<evidence type="ECO:0000313" key="9">
    <source>
        <dbReference type="EMBL" id="GFY18033.1"/>
    </source>
</evidence>
<dbReference type="Pfam" id="PF01094">
    <property type="entry name" value="ANF_receptor"/>
    <property type="match status" value="1"/>
</dbReference>
<keyword evidence="4" id="KW-0472">Membrane</keyword>
<accession>A0A8X6T3V3</accession>
<name>A0A8X6T3V3_TRICX</name>
<dbReference type="InterPro" id="IPR028082">
    <property type="entry name" value="Peripla_BP_I"/>
</dbReference>
<dbReference type="EMBL" id="BMAU01021347">
    <property type="protein sequence ID" value="GFY18033.1"/>
    <property type="molecule type" value="Genomic_DNA"/>
</dbReference>
<protein>
    <submittedName>
        <fullName evidence="9">Metabotropic glutamate receptor</fullName>
    </submittedName>
</protein>
<sequence length="329" mass="36814">MAANVKLYLLLLSIIISCSITCCAEQADKKTSSDEVQERPLKSEASKKMMDAAEAPLGSRYIIKSKEVFQALINSYKKRKNITFKHVQSQRKAVEIEGDIILGGLISMHEKDEYLFCGLLMTNGSVQALEAILYTIDKVNAEEEFLPGIKLGAYIMDDCNRDSYSLEQAVNFIQGSSNIFNQSVRNCNEGTPKIKVPGVISSTSSSATMEVAKLFRLFKMPQVSVSYMNPEFRDQQKSEYLLRTVPSQVSQIDAILKLILPLNLSQVSVVYEDSEYGNKSFMALEKVLSSYNISVGVDLKLIKNSKVTYNAYYDNVVKRLVVKSRPKGE</sequence>